<evidence type="ECO:0000256" key="2">
    <source>
        <dbReference type="SAM" id="MobiDB-lite"/>
    </source>
</evidence>
<name>A0A4U6QEQ9_9ACTN</name>
<evidence type="ECO:0000313" key="5">
    <source>
        <dbReference type="Proteomes" id="UP000306985"/>
    </source>
</evidence>
<evidence type="ECO:0000313" key="4">
    <source>
        <dbReference type="EMBL" id="TKV58610.1"/>
    </source>
</evidence>
<dbReference type="EMBL" id="SZZH01000003">
    <property type="protein sequence ID" value="TKV58610.1"/>
    <property type="molecule type" value="Genomic_DNA"/>
</dbReference>
<dbReference type="Gene3D" id="3.40.50.720">
    <property type="entry name" value="NAD(P)-binding Rossmann-like Domain"/>
    <property type="match status" value="1"/>
</dbReference>
<keyword evidence="5" id="KW-1185">Reference proteome</keyword>
<reference evidence="4 5" key="1">
    <citation type="submission" date="2019-05" db="EMBL/GenBank/DDBJ databases">
        <title>Nakamurella sp. N5BH11, whole genome shotgun sequence.</title>
        <authorList>
            <person name="Tuo L."/>
        </authorList>
    </citation>
    <scope>NUCLEOTIDE SEQUENCE [LARGE SCALE GENOMIC DNA]</scope>
    <source>
        <strain evidence="4 5">N5BH11</strain>
    </source>
</reference>
<dbReference type="AlphaFoldDB" id="A0A4U6QEQ9"/>
<organism evidence="4 5">
    <name type="scientific">Nakamurella flava</name>
    <dbReference type="NCBI Taxonomy" id="2576308"/>
    <lineage>
        <taxon>Bacteria</taxon>
        <taxon>Bacillati</taxon>
        <taxon>Actinomycetota</taxon>
        <taxon>Actinomycetes</taxon>
        <taxon>Nakamurellales</taxon>
        <taxon>Nakamurellaceae</taxon>
        <taxon>Nakamurella</taxon>
    </lineage>
</organism>
<protein>
    <submittedName>
        <fullName evidence="4">NAD-dependent epimerase/dehydratase family protein</fullName>
    </submittedName>
</protein>
<evidence type="ECO:0000259" key="3">
    <source>
        <dbReference type="Pfam" id="PF02719"/>
    </source>
</evidence>
<dbReference type="RefSeq" id="WP_137450271.1">
    <property type="nucleotide sequence ID" value="NZ_SZZH01000003.1"/>
</dbReference>
<dbReference type="InterPro" id="IPR036291">
    <property type="entry name" value="NAD(P)-bd_dom_sf"/>
</dbReference>
<evidence type="ECO:0000256" key="1">
    <source>
        <dbReference type="ARBA" id="ARBA00007430"/>
    </source>
</evidence>
<feature type="region of interest" description="Disordered" evidence="2">
    <location>
        <begin position="457"/>
        <end position="490"/>
    </location>
</feature>
<dbReference type="PANTHER" id="PTHR43318:SF1">
    <property type="entry name" value="POLYSACCHARIDE BIOSYNTHESIS PROTEIN EPSC-RELATED"/>
    <property type="match status" value="1"/>
</dbReference>
<dbReference type="Proteomes" id="UP000306985">
    <property type="component" value="Unassembled WGS sequence"/>
</dbReference>
<dbReference type="SUPFAM" id="SSF51735">
    <property type="entry name" value="NAD(P)-binding Rossmann-fold domains"/>
    <property type="match status" value="1"/>
</dbReference>
<proteinExistence type="inferred from homology"/>
<dbReference type="PANTHER" id="PTHR43318">
    <property type="entry name" value="UDP-N-ACETYLGLUCOSAMINE 4,6-DEHYDRATASE"/>
    <property type="match status" value="1"/>
</dbReference>
<comment type="caution">
    <text evidence="4">The sequence shown here is derived from an EMBL/GenBank/DDBJ whole genome shotgun (WGS) entry which is preliminary data.</text>
</comment>
<accession>A0A4U6QEQ9</accession>
<dbReference type="Pfam" id="PF02719">
    <property type="entry name" value="Polysacc_synt_2"/>
    <property type="match status" value="1"/>
</dbReference>
<gene>
    <name evidence="4" type="ORF">FDO65_13835</name>
</gene>
<dbReference type="InterPro" id="IPR003869">
    <property type="entry name" value="Polysac_CapD-like"/>
</dbReference>
<feature type="domain" description="Polysaccharide biosynthesis protein CapD-like" evidence="3">
    <location>
        <begin position="75"/>
        <end position="317"/>
    </location>
</feature>
<dbReference type="InterPro" id="IPR051203">
    <property type="entry name" value="Polysaccharide_Synthase-Rel"/>
</dbReference>
<sequence length="490" mass="52792">MPLSDPVAALRAVTTPAVPALDPATHRRLREVTDQLIAARADIATEELERFEQTAARGLRVDHERLLDLHAGRTVVVTGGTGCIGAEVTRQVATYRPARVVVLSRGRFAGSRPLPGVEYRRLDLRDAAAVRATLADLRPDVVYHLAAQHDPGLAERLVAETLATNVAGTAHLVEACGELADAGELRLACASTGKALRPFTPDVYAGSKKVTEWLLRHAAAPGRATAALSLSAVRFTHVVDNSIIHRRLADWCAADEPIRLHDPGSMFYLQSAREAAELLLTSALDSRPGDLSLSAIRDLGWPVSLLDLAIGMLVRTGSRAVLQCCGYEAGYEKRPYPALYDPLVSGERSPLFSSLEAFGVQEAPSSVEVDLLRTPAAACSTAGLAVADVMARARAEDVDDTLRRVLVETGWGLLQDWLTTLGDAEIDRHLVLLRAHAPDLVEVDDLRIRECVEFEASRRRGDASRTSGTTRPSDARTATEPRVPALVPAP</sequence>
<dbReference type="OrthoDB" id="9803111at2"/>
<comment type="similarity">
    <text evidence="1">Belongs to the polysaccharide synthase family.</text>
</comment>